<reference evidence="1" key="1">
    <citation type="submission" date="2018-05" db="EMBL/GenBank/DDBJ databases">
        <authorList>
            <person name="Lanie J.A."/>
            <person name="Ng W.-L."/>
            <person name="Kazmierczak K.M."/>
            <person name="Andrzejewski T.M."/>
            <person name="Davidsen T.M."/>
            <person name="Wayne K.J."/>
            <person name="Tettelin H."/>
            <person name="Glass J.I."/>
            <person name="Rusch D."/>
            <person name="Podicherti R."/>
            <person name="Tsui H.-C.T."/>
            <person name="Winkler M.E."/>
        </authorList>
    </citation>
    <scope>NUCLEOTIDE SEQUENCE</scope>
</reference>
<evidence type="ECO:0000313" key="1">
    <source>
        <dbReference type="EMBL" id="SVD86376.1"/>
    </source>
</evidence>
<proteinExistence type="predicted"/>
<dbReference type="AlphaFoldDB" id="A0A382YSY3"/>
<protein>
    <recommendedName>
        <fullName evidence="2">DNA phosphorothioation-associated methyltransferase</fullName>
    </recommendedName>
</protein>
<organism evidence="1">
    <name type="scientific">marine metagenome</name>
    <dbReference type="NCBI Taxonomy" id="408172"/>
    <lineage>
        <taxon>unclassified sequences</taxon>
        <taxon>metagenomes</taxon>
        <taxon>ecological metagenomes</taxon>
    </lineage>
</organism>
<evidence type="ECO:0008006" key="2">
    <source>
        <dbReference type="Google" id="ProtNLM"/>
    </source>
</evidence>
<gene>
    <name evidence="1" type="ORF">METZ01_LOCUS439230</name>
</gene>
<name>A0A382YSY3_9ZZZZ</name>
<feature type="non-terminal residue" evidence="1">
    <location>
        <position position="251"/>
    </location>
</feature>
<accession>A0A382YSY3</accession>
<dbReference type="EMBL" id="UINC01178299">
    <property type="protein sequence ID" value="SVD86376.1"/>
    <property type="molecule type" value="Genomic_DNA"/>
</dbReference>
<sequence>MLQQSIGKHTRTAFYIHVSQLSSLNKECQDAIVKSFDNAGLDQDSEFNVIKIAHDLYSISFLNYPDFLSKGFPELEHSWHVDLKLNTCSFRTYANSLNPPILHRKELLLSADHPEIAQFHKLTQEAENLNLFQDPSRIGFLNQWTALIRSRGYRVEDHQFVPLEDDDSTESTNSNHGNEFEKLSETNIEVHRHRTALVRYCFSSPMQSLMRFGFLDGKYSVFDYGCGRGDDLRGLIENNIEAQGWDPHFAA</sequence>